<evidence type="ECO:0000256" key="11">
    <source>
        <dbReference type="SAM" id="Phobius"/>
    </source>
</evidence>
<dbReference type="Pfam" id="PF02518">
    <property type="entry name" value="HATPase_c"/>
    <property type="match status" value="1"/>
</dbReference>
<accession>A0A137YX54</accession>
<evidence type="ECO:0000256" key="9">
    <source>
        <dbReference type="ARBA" id="ARBA00023012"/>
    </source>
</evidence>
<sequence>MRRLGSVRMRLALLTGVIVFIGYAVIALAVVWLLTDVVLGEITPTTDVPPSSGAVWGTTGASPGDRPPVPGAAAAFEVRQALSQWGRIAVLATAPLAGAISGLIAWFVAGRVLRPVGAIEQRFRELSSGDLSLRVPEPAGDDEVARLARTMNDTLELLQESSDRQLRFVADAAHELRGPIGAVRADLEVAAAYPDQVDPVVAVREALIDVDRLQSVATDLLTLARLEAGEKLKREILPLFEVLGPVRPPTDVAYTVDVDPATLVVGSRQQVTRLLQNLVDNAARHARSAVSLTVREVDGAVVLDVDDDGPGIAPEDREQVFTPFLRLDEGRSRDDGGSGLGLAIAAEIVRAHEGAIRVGEAPSGGARLRVELPAPAPIP</sequence>
<evidence type="ECO:0000259" key="13">
    <source>
        <dbReference type="PROSITE" id="PS50885"/>
    </source>
</evidence>
<dbReference type="PANTHER" id="PTHR45436">
    <property type="entry name" value="SENSOR HISTIDINE KINASE YKOH"/>
    <property type="match status" value="1"/>
</dbReference>
<keyword evidence="8 11" id="KW-1133">Transmembrane helix</keyword>
<feature type="domain" description="HAMP" evidence="13">
    <location>
        <begin position="110"/>
        <end position="163"/>
    </location>
</feature>
<dbReference type="SMART" id="SM00388">
    <property type="entry name" value="HisKA"/>
    <property type="match status" value="1"/>
</dbReference>
<keyword evidence="6 11" id="KW-0812">Transmembrane</keyword>
<evidence type="ECO:0000256" key="2">
    <source>
        <dbReference type="ARBA" id="ARBA00004236"/>
    </source>
</evidence>
<dbReference type="RefSeq" id="WP_068746734.1">
    <property type="nucleotide sequence ID" value="NZ_LSRE01000048.1"/>
</dbReference>
<reference evidence="14 15" key="1">
    <citation type="submission" date="2016-02" db="EMBL/GenBank/DDBJ databases">
        <authorList>
            <person name="Teng J.L."/>
            <person name="Tang Y."/>
            <person name="Huang Y."/>
            <person name="Guo F."/>
            <person name="Wei W."/>
            <person name="Chen J.H."/>
            <person name="Wong S.Y."/>
            <person name="Lau S.K."/>
            <person name="Woo P.C."/>
        </authorList>
    </citation>
    <scope>NUCLEOTIDE SEQUENCE [LARGE SCALE GENOMIC DNA]</scope>
    <source>
        <strain evidence="14 15">JCM 13375</strain>
    </source>
</reference>
<feature type="transmembrane region" description="Helical" evidence="11">
    <location>
        <begin position="12"/>
        <end position="34"/>
    </location>
</feature>
<feature type="domain" description="Histidine kinase" evidence="12">
    <location>
        <begin position="171"/>
        <end position="376"/>
    </location>
</feature>
<dbReference type="InterPro" id="IPR004358">
    <property type="entry name" value="Sig_transdc_His_kin-like_C"/>
</dbReference>
<dbReference type="PROSITE" id="PS50109">
    <property type="entry name" value="HIS_KIN"/>
    <property type="match status" value="1"/>
</dbReference>
<evidence type="ECO:0000313" key="14">
    <source>
        <dbReference type="EMBL" id="KXO90468.1"/>
    </source>
</evidence>
<evidence type="ECO:0000256" key="5">
    <source>
        <dbReference type="ARBA" id="ARBA00022679"/>
    </source>
</evidence>
<proteinExistence type="predicted"/>
<dbReference type="EMBL" id="LSRE01000048">
    <property type="protein sequence ID" value="KXO90468.1"/>
    <property type="molecule type" value="Genomic_DNA"/>
</dbReference>
<dbReference type="SUPFAM" id="SSF158472">
    <property type="entry name" value="HAMP domain-like"/>
    <property type="match status" value="1"/>
</dbReference>
<dbReference type="CDD" id="cd06225">
    <property type="entry name" value="HAMP"/>
    <property type="match status" value="1"/>
</dbReference>
<name>A0A137YX54_9ACTN</name>
<comment type="subcellular location">
    <subcellularLocation>
        <location evidence="2">Cell membrane</location>
    </subcellularLocation>
</comment>
<evidence type="ECO:0000256" key="3">
    <source>
        <dbReference type="ARBA" id="ARBA00012438"/>
    </source>
</evidence>
<organism evidence="14 15">
    <name type="scientific">Tsukamurella pseudospumae</name>
    <dbReference type="NCBI Taxonomy" id="239498"/>
    <lineage>
        <taxon>Bacteria</taxon>
        <taxon>Bacillati</taxon>
        <taxon>Actinomycetota</taxon>
        <taxon>Actinomycetes</taxon>
        <taxon>Mycobacteriales</taxon>
        <taxon>Tsukamurellaceae</taxon>
        <taxon>Tsukamurella</taxon>
    </lineage>
</organism>
<keyword evidence="7" id="KW-0418">Kinase</keyword>
<dbReference type="PROSITE" id="PS50885">
    <property type="entry name" value="HAMP"/>
    <property type="match status" value="1"/>
</dbReference>
<evidence type="ECO:0000256" key="8">
    <source>
        <dbReference type="ARBA" id="ARBA00022989"/>
    </source>
</evidence>
<keyword evidence="10 11" id="KW-0472">Membrane</keyword>
<dbReference type="InterPro" id="IPR050428">
    <property type="entry name" value="TCS_sensor_his_kinase"/>
</dbReference>
<dbReference type="Gene3D" id="3.30.565.10">
    <property type="entry name" value="Histidine kinase-like ATPase, C-terminal domain"/>
    <property type="match status" value="1"/>
</dbReference>
<dbReference type="CDD" id="cd00082">
    <property type="entry name" value="HisKA"/>
    <property type="match status" value="1"/>
</dbReference>
<dbReference type="Gene3D" id="6.10.340.10">
    <property type="match status" value="1"/>
</dbReference>
<keyword evidence="15" id="KW-1185">Reference proteome</keyword>
<dbReference type="SUPFAM" id="SSF55874">
    <property type="entry name" value="ATPase domain of HSP90 chaperone/DNA topoisomerase II/histidine kinase"/>
    <property type="match status" value="1"/>
</dbReference>
<dbReference type="PANTHER" id="PTHR45436:SF5">
    <property type="entry name" value="SENSOR HISTIDINE KINASE TRCS"/>
    <property type="match status" value="1"/>
</dbReference>
<dbReference type="InterPro" id="IPR003594">
    <property type="entry name" value="HATPase_dom"/>
</dbReference>
<gene>
    <name evidence="14" type="ORF">AXK61_07565</name>
</gene>
<dbReference type="InterPro" id="IPR003661">
    <property type="entry name" value="HisK_dim/P_dom"/>
</dbReference>
<protein>
    <recommendedName>
        <fullName evidence="3">histidine kinase</fullName>
        <ecNumber evidence="3">2.7.13.3</ecNumber>
    </recommendedName>
</protein>
<evidence type="ECO:0000256" key="7">
    <source>
        <dbReference type="ARBA" id="ARBA00022777"/>
    </source>
</evidence>
<evidence type="ECO:0000313" key="15">
    <source>
        <dbReference type="Proteomes" id="UP000070409"/>
    </source>
</evidence>
<dbReference type="SMART" id="SM00304">
    <property type="entry name" value="HAMP"/>
    <property type="match status" value="1"/>
</dbReference>
<evidence type="ECO:0000259" key="12">
    <source>
        <dbReference type="PROSITE" id="PS50109"/>
    </source>
</evidence>
<dbReference type="SMART" id="SM00387">
    <property type="entry name" value="HATPase_c"/>
    <property type="match status" value="1"/>
</dbReference>
<dbReference type="Pfam" id="PF00672">
    <property type="entry name" value="HAMP"/>
    <property type="match status" value="1"/>
</dbReference>
<keyword evidence="4" id="KW-0597">Phosphoprotein</keyword>
<evidence type="ECO:0000256" key="10">
    <source>
        <dbReference type="ARBA" id="ARBA00023136"/>
    </source>
</evidence>
<dbReference type="InterPro" id="IPR036097">
    <property type="entry name" value="HisK_dim/P_sf"/>
</dbReference>
<evidence type="ECO:0000256" key="4">
    <source>
        <dbReference type="ARBA" id="ARBA00022553"/>
    </source>
</evidence>
<dbReference type="Proteomes" id="UP000070409">
    <property type="component" value="Unassembled WGS sequence"/>
</dbReference>
<dbReference type="Pfam" id="PF00512">
    <property type="entry name" value="HisKA"/>
    <property type="match status" value="1"/>
</dbReference>
<feature type="transmembrane region" description="Helical" evidence="11">
    <location>
        <begin position="88"/>
        <end position="109"/>
    </location>
</feature>
<dbReference type="InterPro" id="IPR036890">
    <property type="entry name" value="HATPase_C_sf"/>
</dbReference>
<evidence type="ECO:0000256" key="6">
    <source>
        <dbReference type="ARBA" id="ARBA00022692"/>
    </source>
</evidence>
<comment type="caution">
    <text evidence="14">The sequence shown here is derived from an EMBL/GenBank/DDBJ whole genome shotgun (WGS) entry which is preliminary data.</text>
</comment>
<keyword evidence="9" id="KW-0902">Two-component regulatory system</keyword>
<evidence type="ECO:0000256" key="1">
    <source>
        <dbReference type="ARBA" id="ARBA00000085"/>
    </source>
</evidence>
<dbReference type="InterPro" id="IPR003660">
    <property type="entry name" value="HAMP_dom"/>
</dbReference>
<dbReference type="InterPro" id="IPR005467">
    <property type="entry name" value="His_kinase_dom"/>
</dbReference>
<dbReference type="SUPFAM" id="SSF47384">
    <property type="entry name" value="Homodimeric domain of signal transducing histidine kinase"/>
    <property type="match status" value="1"/>
</dbReference>
<comment type="catalytic activity">
    <reaction evidence="1">
        <text>ATP + protein L-histidine = ADP + protein N-phospho-L-histidine.</text>
        <dbReference type="EC" id="2.7.13.3"/>
    </reaction>
</comment>
<dbReference type="PRINTS" id="PR00344">
    <property type="entry name" value="BCTRLSENSOR"/>
</dbReference>
<dbReference type="EC" id="2.7.13.3" evidence="3"/>
<dbReference type="Gene3D" id="1.10.287.130">
    <property type="match status" value="1"/>
</dbReference>
<keyword evidence="5" id="KW-0808">Transferase</keyword>